<evidence type="ECO:0000313" key="3">
    <source>
        <dbReference type="EMBL" id="KAG7425245.1"/>
    </source>
</evidence>
<reference evidence="3" key="1">
    <citation type="submission" date="2021-04" db="EMBL/GenBank/DDBJ databases">
        <title>First draft genome resource for Brassicaceae pathogens Fusarium oxysporum f. sp. raphani and Fusarium oxysporum f. sp. rapae.</title>
        <authorList>
            <person name="Asai S."/>
        </authorList>
    </citation>
    <scope>NUCLEOTIDE SEQUENCE</scope>
    <source>
        <strain evidence="3">Tf1262</strain>
    </source>
</reference>
<dbReference type="InterPro" id="IPR052159">
    <property type="entry name" value="Competence_DNA_uptake"/>
</dbReference>
<dbReference type="EMBL" id="JAELUR010000011">
    <property type="protein sequence ID" value="KAG7425245.1"/>
    <property type="molecule type" value="Genomic_DNA"/>
</dbReference>
<accession>A0A8J5PMZ1</accession>
<proteinExistence type="predicted"/>
<dbReference type="PANTHER" id="PTHR30619">
    <property type="entry name" value="DNA INTERNALIZATION/COMPETENCE PROTEIN COMEC/REC2"/>
    <property type="match status" value="1"/>
</dbReference>
<name>A0A8J5PMZ1_FUSOX</name>
<feature type="domain" description="DUF6603" evidence="2">
    <location>
        <begin position="1498"/>
        <end position="1970"/>
    </location>
</feature>
<protein>
    <recommendedName>
        <fullName evidence="2">DUF6603 domain-containing protein</fullName>
    </recommendedName>
</protein>
<gene>
    <name evidence="3" type="ORF">Forpi1262_v013013</name>
</gene>
<evidence type="ECO:0000256" key="1">
    <source>
        <dbReference type="SAM" id="MobiDB-lite"/>
    </source>
</evidence>
<dbReference type="InterPro" id="IPR036866">
    <property type="entry name" value="RibonucZ/Hydroxyglut_hydro"/>
</dbReference>
<dbReference type="InterPro" id="IPR046538">
    <property type="entry name" value="DUF6603"/>
</dbReference>
<feature type="region of interest" description="Disordered" evidence="1">
    <location>
        <begin position="565"/>
        <end position="602"/>
    </location>
</feature>
<evidence type="ECO:0000259" key="2">
    <source>
        <dbReference type="Pfam" id="PF20248"/>
    </source>
</evidence>
<feature type="compositionally biased region" description="Basic residues" evidence="1">
    <location>
        <begin position="584"/>
        <end position="600"/>
    </location>
</feature>
<organism evidence="3 4">
    <name type="scientific">Fusarium oxysporum f. sp. raphani</name>
    <dbReference type="NCBI Taxonomy" id="96318"/>
    <lineage>
        <taxon>Eukaryota</taxon>
        <taxon>Fungi</taxon>
        <taxon>Dikarya</taxon>
        <taxon>Ascomycota</taxon>
        <taxon>Pezizomycotina</taxon>
        <taxon>Sordariomycetes</taxon>
        <taxon>Hypocreomycetidae</taxon>
        <taxon>Hypocreales</taxon>
        <taxon>Nectriaceae</taxon>
        <taxon>Fusarium</taxon>
        <taxon>Fusarium oxysporum species complex</taxon>
    </lineage>
</organism>
<evidence type="ECO:0000313" key="4">
    <source>
        <dbReference type="Proteomes" id="UP000693942"/>
    </source>
</evidence>
<comment type="caution">
    <text evidence="3">The sequence shown here is derived from an EMBL/GenBank/DDBJ whole genome shotgun (WGS) entry which is preliminary data.</text>
</comment>
<dbReference type="Proteomes" id="UP000693942">
    <property type="component" value="Unassembled WGS sequence"/>
</dbReference>
<dbReference type="Pfam" id="PF20248">
    <property type="entry name" value="DUF6603"/>
    <property type="match status" value="1"/>
</dbReference>
<dbReference type="PANTHER" id="PTHR30619:SF1">
    <property type="entry name" value="RECOMBINATION PROTEIN 2"/>
    <property type="match status" value="1"/>
</dbReference>
<sequence length="2237" mass="245882">MSGKQYEVRSYFINVGVGDCAIHLLVNEKKELCGSTLIDGGLQTATEHIKTAIKDLAQGFGVKTIKFDSIVVTHWDSDHYVGTMLLLLKDLHENIDNHYLEQSSYIDPKKTVFYYPNSGLYKALQSGNYDLGEGSLRMKWMEGKQKVVSKPLCAARASINCLGYDLFHTRGLDATPLQHGKVPSLSSVCKEQTCFLSTNPPCPIFLVVGIDDVLISDKNATVVSPAIEGDLNETSIIAAIVWPSKDSSTKSRISLFTGGDAGEREEARFLEWAGDDCVIEVVKAGHHGSHNSTHEDLFKHGLRGLIISAGEDYGHPSFSLTYFAMVIIDYMEKEGKDPPKFLAMQSPSWLKYIGSDEPIFTTDFNIRKVISYDSNSLHVALEGATEERIVQKTLETPIIYVKNWAYNTPAIRVEDQLIRNKLKKNFPDRKLVLDDEMFEDPQTFEEKKGGPTIAEQSEREFIRAEQATLDFMWPLLRNYSTPTPHKGTDSARQQTKFIKVIASSEGITHQEVIGYPDMTSVYAKRSKGSRKHGDIKYKDLSRKIKKDDSTDLIVPMLKIIGKGINLGGDGDGGEETDEEDKTKMKLKKEKKESKLKKKVRKGDEEKGDVETFNYQHHWEDDLMIPPCTGDRVEPAVQVVAPNATANSERETLLLEVFFADLGRSSSSEHAPEGEEESETLAEAWFRDCLGASSIMIDKPPNSVGPDGVTKITITGPQDANQTSTTSGVTSFSFTTDKAVRERQFDSTSIVVTGDQTPLGYDARTNGLILGLETLQNFSLGDLLTMVQYPAEPWVKDLLSAIPLAAPKPGSRSGLWFQPDADLYTVVRVKTSVSDVSSAGKIADLVKRLTDLDIQSIEVIGFAIFEPANLLTGSMVMVQSRISLHVTLRDYNEVGLAMVFSDQGIEFTLKLGDTPQLLESCFRWLDSRLSHLNSDQISSYNPAPVDENHTDPVASITKQFDSALKSFCSNYKPRRIQMAVGFDYKLTHFSIDMQSTLDKGAPPGKHVPILFTINWAQGLLNIAGQLWRQQQAAIPFNIDPFKEDFIELKFDLEDAVDGISISRLIDSEKPITFPKGIPSVIKRGYAGVAITDGSPIFTLKGSVVCDIPDLSTDIPAIWLDSLDLHLQYQPTKETFIQFRGSAKVETPPDDKGAYDTIVMRVVVSYDRTDIGRQWRITASARDIKFAGLFSFFREDGSNYSLTDFMSQLAIPRVEVEYVYTSQQPSELSISGSIKLGPILLQMDYKQKKGEEWSFEADVRPDAELQGTEVTMKFLLSGLLDDLDSVPEFITNLALSLDEVKGGIKCYSVTQMSASGQTLKYSVFSLELDVGDFSFTFAQIQRYDTFEATATMKPPTRILRFGITGFPEIADVMVVGNFKPPFDELDVLWVSADLTQPELDILNQKAFAGHSPLLYQKNVKAQPDAEKLSKAPVLLQSGCHFQVLLHESSTPTLVLDYAFRKSKKSPQDGRDGKLIHLSPATGDSGEPAAVQGDTVVGPLTKTSGPLSVRSISVKATSASRIVITIDGSVTLGPVGLSLLGFAVGLDFATVKNPSQLMNAKPDFSLDGMAVVFNRAPVRLAGLFSRAAKQEGAEYRGGIAITVGSWSAIAMGAYEELRTYKSLFAFGVIQGPLVEFGCAEIKGVAGGFGYNSHLTLPDVDHVTNFPLVAMNKGLAEPKGDIMLQLVELTSGPGMQCITPEKESLWLAAGISIKALQVLDVLAVLALDPSSDPKFGLIAEATAIIPKGVDREKAFVVIELHLIAVVDPGHGLLTVTGQLTPRSYILSPSCSVTGGFCIAYFFEGSGHEGDWVLSIGGYHPSFQVPAHYPPTPPSLGISWVYDNELSITGEAYFAITPAACMGGGRLDAVFSTGRTKATFSAYTNFLMYFRPFHFQSEIGVSVYASTVIGWRWFSVEIQVEISAMLELHGPPIAGVAHLHFWFLEISVRFGPDSPGVPRLTTSQFLAMIKQAENDEEAARVEDHLFGIQRGEIANDQNLVKKDPVLEEHVVRASQLQLNIQSRFPILDAACNNKPAAIQNFDSIFISPMQIASPVTTSTLKVTVTETDTNNYPAFSCTPIIKKIPSMMWKKYEGDINPSSLGNSTNKTFAMGIMIEPEKSAPSNEGLAAYSVIKFSSESIFHPVPEIKSLETAQMTVFLDSQSSQNDEMTRQRVKQIFGDSQVGVAQQNVLDCWSLFKARYTGGGWQFASPKPSPASKATMPPDINAMLKDRFAQALPVILG</sequence>
<dbReference type="Gene3D" id="3.60.15.10">
    <property type="entry name" value="Ribonuclease Z/Hydroxyacylglutathione hydrolase-like"/>
    <property type="match status" value="1"/>
</dbReference>